<feature type="transmembrane region" description="Helical" evidence="1">
    <location>
        <begin position="107"/>
        <end position="130"/>
    </location>
</feature>
<evidence type="ECO:0000256" key="1">
    <source>
        <dbReference type="SAM" id="Phobius"/>
    </source>
</evidence>
<evidence type="ECO:0000313" key="2">
    <source>
        <dbReference type="EMBL" id="GBP18667.1"/>
    </source>
</evidence>
<feature type="transmembrane region" description="Helical" evidence="1">
    <location>
        <begin position="71"/>
        <end position="87"/>
    </location>
</feature>
<keyword evidence="3" id="KW-1185">Reference proteome</keyword>
<keyword evidence="1" id="KW-1133">Transmembrane helix</keyword>
<dbReference type="EMBL" id="BGZK01000099">
    <property type="protein sequence ID" value="GBP18667.1"/>
    <property type="molecule type" value="Genomic_DNA"/>
</dbReference>
<organism evidence="2 3">
    <name type="scientific">Eumeta variegata</name>
    <name type="common">Bagworm moth</name>
    <name type="synonym">Eumeta japonica</name>
    <dbReference type="NCBI Taxonomy" id="151549"/>
    <lineage>
        <taxon>Eukaryota</taxon>
        <taxon>Metazoa</taxon>
        <taxon>Ecdysozoa</taxon>
        <taxon>Arthropoda</taxon>
        <taxon>Hexapoda</taxon>
        <taxon>Insecta</taxon>
        <taxon>Pterygota</taxon>
        <taxon>Neoptera</taxon>
        <taxon>Endopterygota</taxon>
        <taxon>Lepidoptera</taxon>
        <taxon>Glossata</taxon>
        <taxon>Ditrysia</taxon>
        <taxon>Tineoidea</taxon>
        <taxon>Psychidae</taxon>
        <taxon>Oiketicinae</taxon>
        <taxon>Eumeta</taxon>
    </lineage>
</organism>
<protein>
    <submittedName>
        <fullName evidence="2">Uncharacterized protein</fullName>
    </submittedName>
</protein>
<name>A0A4C1TXC8_EUMVA</name>
<accession>A0A4C1TXC8</accession>
<gene>
    <name evidence="2" type="ORF">EVAR_14437_1</name>
</gene>
<dbReference type="AlphaFoldDB" id="A0A4C1TXC8"/>
<comment type="caution">
    <text evidence="2">The sequence shown here is derived from an EMBL/GenBank/DDBJ whole genome shotgun (WGS) entry which is preliminary data.</text>
</comment>
<dbReference type="Proteomes" id="UP000299102">
    <property type="component" value="Unassembled WGS sequence"/>
</dbReference>
<evidence type="ECO:0000313" key="3">
    <source>
        <dbReference type="Proteomes" id="UP000299102"/>
    </source>
</evidence>
<proteinExistence type="predicted"/>
<reference evidence="2 3" key="1">
    <citation type="journal article" date="2019" name="Commun. Biol.">
        <title>The bagworm genome reveals a unique fibroin gene that provides high tensile strength.</title>
        <authorList>
            <person name="Kono N."/>
            <person name="Nakamura H."/>
            <person name="Ohtoshi R."/>
            <person name="Tomita M."/>
            <person name="Numata K."/>
            <person name="Arakawa K."/>
        </authorList>
    </citation>
    <scope>NUCLEOTIDE SEQUENCE [LARGE SCALE GENOMIC DNA]</scope>
</reference>
<sequence>MRGSIRPITSSQTNYQAIYAGGAVGKGRYGKQSNSGDSRNRIRAGSFPNGMFRKLATHVSPVGRRRRWRDPIYAHMVFLLIIIRESVETKPQTGASYIPSTAARWLYLTHPAIFILVYTASPLPAGAFLFTMHRKFSKRDCLRFEKWPKTRVKLAFFFSPSVPFDDVESHRSIDD</sequence>
<keyword evidence="1" id="KW-0812">Transmembrane</keyword>
<keyword evidence="1" id="KW-0472">Membrane</keyword>